<evidence type="ECO:0000256" key="2">
    <source>
        <dbReference type="ARBA" id="ARBA00022475"/>
    </source>
</evidence>
<feature type="transmembrane region" description="Helical" evidence="6">
    <location>
        <begin position="42"/>
        <end position="64"/>
    </location>
</feature>
<dbReference type="EMBL" id="VOHM01000050">
    <property type="protein sequence ID" value="TWT16999.1"/>
    <property type="molecule type" value="Genomic_DNA"/>
</dbReference>
<evidence type="ECO:0000256" key="1">
    <source>
        <dbReference type="ARBA" id="ARBA00004651"/>
    </source>
</evidence>
<comment type="caution">
    <text evidence="7">The sequence shown here is derived from an EMBL/GenBank/DDBJ whole genome shotgun (WGS) entry which is preliminary data.</text>
</comment>
<reference evidence="7 8" key="1">
    <citation type="submission" date="2019-08" db="EMBL/GenBank/DDBJ databases">
        <authorList>
            <person name="Lei W."/>
        </authorList>
    </citation>
    <scope>NUCLEOTIDE SEQUENCE [LARGE SCALE GENOMIC DNA]</scope>
    <source>
        <strain evidence="7 8">CCUG 58627</strain>
    </source>
</reference>
<keyword evidence="3 6" id="KW-0812">Transmembrane</keyword>
<evidence type="ECO:0000256" key="4">
    <source>
        <dbReference type="ARBA" id="ARBA00022989"/>
    </source>
</evidence>
<dbReference type="RefSeq" id="WP_146325747.1">
    <property type="nucleotide sequence ID" value="NZ_BAABLR010000050.1"/>
</dbReference>
<dbReference type="Proteomes" id="UP000320791">
    <property type="component" value="Unassembled WGS sequence"/>
</dbReference>
<keyword evidence="2" id="KW-1003">Cell membrane</keyword>
<feature type="transmembrane region" description="Helical" evidence="6">
    <location>
        <begin position="187"/>
        <end position="209"/>
    </location>
</feature>
<dbReference type="Pfam" id="PF01810">
    <property type="entry name" value="LysE"/>
    <property type="match status" value="1"/>
</dbReference>
<evidence type="ECO:0000256" key="6">
    <source>
        <dbReference type="SAM" id="Phobius"/>
    </source>
</evidence>
<dbReference type="GO" id="GO:0005886">
    <property type="term" value="C:plasma membrane"/>
    <property type="evidence" value="ECO:0007669"/>
    <property type="project" value="UniProtKB-SubCell"/>
</dbReference>
<comment type="subcellular location">
    <subcellularLocation>
        <location evidence="1">Cell membrane</location>
        <topology evidence="1">Multi-pass membrane protein</topology>
    </subcellularLocation>
</comment>
<evidence type="ECO:0000256" key="5">
    <source>
        <dbReference type="ARBA" id="ARBA00023136"/>
    </source>
</evidence>
<dbReference type="InterPro" id="IPR001123">
    <property type="entry name" value="LeuE-type"/>
</dbReference>
<keyword evidence="4 6" id="KW-1133">Transmembrane helix</keyword>
<evidence type="ECO:0000313" key="8">
    <source>
        <dbReference type="Proteomes" id="UP000320791"/>
    </source>
</evidence>
<dbReference type="PANTHER" id="PTHR30086:SF17">
    <property type="entry name" value="LYSE FAMILY TRANSLOCATOR"/>
    <property type="match status" value="1"/>
</dbReference>
<feature type="transmembrane region" description="Helical" evidence="6">
    <location>
        <begin position="150"/>
        <end position="175"/>
    </location>
</feature>
<evidence type="ECO:0000313" key="7">
    <source>
        <dbReference type="EMBL" id="TWT16999.1"/>
    </source>
</evidence>
<accession>A0A5C5TU07</accession>
<proteinExistence type="predicted"/>
<name>A0A5C5TU07_9CORY</name>
<organism evidence="7 8">
    <name type="scientific">Corynebacterium canis</name>
    <dbReference type="NCBI Taxonomy" id="679663"/>
    <lineage>
        <taxon>Bacteria</taxon>
        <taxon>Bacillati</taxon>
        <taxon>Actinomycetota</taxon>
        <taxon>Actinomycetes</taxon>
        <taxon>Mycobacteriales</taxon>
        <taxon>Corynebacteriaceae</taxon>
        <taxon>Corynebacterium</taxon>
    </lineage>
</organism>
<evidence type="ECO:0000256" key="3">
    <source>
        <dbReference type="ARBA" id="ARBA00022692"/>
    </source>
</evidence>
<sequence length="214" mass="21832">MELSTLTALISVWLAAIASPGPDVVQILRLGSRSRADGVACALGIMIGNTGWILGSLLGISALVNAYPIVLTVLKLVGGGYLLWIGTSAIRAGVRAWGEPVVVPGGGVGGAVGDWGASIRVGVLTNLSNPKAILFFGAVFAQFVEPGMGAWVSAMIAAVLIITGLAWFIGVALVVQRAAGMLQRRAYVIELASGAVFVILGLVMVYGGMGELAS</sequence>
<dbReference type="GO" id="GO:0015171">
    <property type="term" value="F:amino acid transmembrane transporter activity"/>
    <property type="evidence" value="ECO:0007669"/>
    <property type="project" value="TreeGrafter"/>
</dbReference>
<dbReference type="OrthoDB" id="9784202at2"/>
<keyword evidence="8" id="KW-1185">Reference proteome</keyword>
<protein>
    <submittedName>
        <fullName evidence="7">LysE family translocator</fullName>
    </submittedName>
</protein>
<dbReference type="AlphaFoldDB" id="A0A5C5TU07"/>
<dbReference type="PANTHER" id="PTHR30086">
    <property type="entry name" value="ARGININE EXPORTER PROTEIN ARGO"/>
    <property type="match status" value="1"/>
</dbReference>
<keyword evidence="5 6" id="KW-0472">Membrane</keyword>
<gene>
    <name evidence="7" type="ORF">FRX94_12895</name>
</gene>